<keyword evidence="2" id="KW-0012">Acyltransferase</keyword>
<dbReference type="EMBL" id="JBHSVR010000001">
    <property type="protein sequence ID" value="MFC6633959.1"/>
    <property type="molecule type" value="Genomic_DNA"/>
</dbReference>
<evidence type="ECO:0000259" key="3">
    <source>
        <dbReference type="PROSITE" id="PS51186"/>
    </source>
</evidence>
<comment type="caution">
    <text evidence="4">The sequence shown here is derived from an EMBL/GenBank/DDBJ whole genome shotgun (WGS) entry which is preliminary data.</text>
</comment>
<dbReference type="PANTHER" id="PTHR43877">
    <property type="entry name" value="AMINOALKYLPHOSPHONATE N-ACETYLTRANSFERASE-RELATED-RELATED"/>
    <property type="match status" value="1"/>
</dbReference>
<feature type="domain" description="N-acetyltransferase" evidence="3">
    <location>
        <begin position="9"/>
        <end position="155"/>
    </location>
</feature>
<evidence type="ECO:0000256" key="2">
    <source>
        <dbReference type="ARBA" id="ARBA00023315"/>
    </source>
</evidence>
<gene>
    <name evidence="4" type="ORF">ACFQBM_11720</name>
</gene>
<keyword evidence="5" id="KW-1185">Reference proteome</keyword>
<dbReference type="PROSITE" id="PS51186">
    <property type="entry name" value="GNAT"/>
    <property type="match status" value="1"/>
</dbReference>
<dbReference type="Pfam" id="PF00583">
    <property type="entry name" value="Acetyltransf_1"/>
    <property type="match status" value="1"/>
</dbReference>
<dbReference type="CDD" id="cd04301">
    <property type="entry name" value="NAT_SF"/>
    <property type="match status" value="1"/>
</dbReference>
<dbReference type="Pfam" id="PF11814">
    <property type="entry name" value="DUF3335"/>
    <property type="match status" value="1"/>
</dbReference>
<evidence type="ECO:0000313" key="5">
    <source>
        <dbReference type="Proteomes" id="UP001596425"/>
    </source>
</evidence>
<evidence type="ECO:0000256" key="1">
    <source>
        <dbReference type="ARBA" id="ARBA00022679"/>
    </source>
</evidence>
<dbReference type="Gene3D" id="3.90.70.10">
    <property type="entry name" value="Cysteine proteinases"/>
    <property type="match status" value="1"/>
</dbReference>
<protein>
    <submittedName>
        <fullName evidence="4">Peptidase C39 family protein</fullName>
    </submittedName>
</protein>
<keyword evidence="1" id="KW-0808">Transferase</keyword>
<dbReference type="Gene3D" id="3.40.630.30">
    <property type="match status" value="1"/>
</dbReference>
<dbReference type="RefSeq" id="WP_193190335.1">
    <property type="nucleotide sequence ID" value="NZ_JACZFR010000012.1"/>
</dbReference>
<reference evidence="5" key="1">
    <citation type="journal article" date="2019" name="Int. J. Syst. Evol. Microbiol.">
        <title>The Global Catalogue of Microorganisms (GCM) 10K type strain sequencing project: providing services to taxonomists for standard genome sequencing and annotation.</title>
        <authorList>
            <consortium name="The Broad Institute Genomics Platform"/>
            <consortium name="The Broad Institute Genome Sequencing Center for Infectious Disease"/>
            <person name="Wu L."/>
            <person name="Ma J."/>
        </authorList>
    </citation>
    <scope>NUCLEOTIDE SEQUENCE [LARGE SCALE GENOMIC DNA]</scope>
    <source>
        <strain evidence="5">CGMCC 1.13718</strain>
    </source>
</reference>
<dbReference type="Proteomes" id="UP001596425">
    <property type="component" value="Unassembled WGS sequence"/>
</dbReference>
<proteinExistence type="predicted"/>
<dbReference type="InterPro" id="IPR000182">
    <property type="entry name" value="GNAT_dom"/>
</dbReference>
<dbReference type="InterPro" id="IPR050832">
    <property type="entry name" value="Bact_Acetyltransf"/>
</dbReference>
<sequence length="379" mass="42585">MPSSRLPTFEIRPAAPADVPALHALEQACFDGDRLSRRRLRHWVAAENRVFLVAERAGQLLGYVLVLLRRGTRLARLYSLAVGPAGRGQGIGRALLCAAEEASSHSGRLFMRLEVAENNHSAIALYRQLGYRTFGSYANYYEDAGDALRMQKRIRYRPENLHSLEVPWYGQTTDFTCGPAAAMMAMAALNPDYRPSVSEELALWRQATTIFMTAGTGGCHPIGLALAMRARGFDCAVYLNQASPLFVDGVRSVAKKAVIQQVDADFRKAAREQRIPVVEEEFTQEQLQQWLEQGALALLLISTYRLDGKKVPHWVTLTGIDEECLYVHDPDEDDEQNPLDSQYLPIAREDFAKMSLFGRERLRTAVVVRRVMRKRESAD</sequence>
<name>A0ABW1YMH3_9GAMM</name>
<dbReference type="InterPro" id="IPR021770">
    <property type="entry name" value="DUF3335"/>
</dbReference>
<dbReference type="SUPFAM" id="SSF55729">
    <property type="entry name" value="Acyl-CoA N-acyltransferases (Nat)"/>
    <property type="match status" value="1"/>
</dbReference>
<evidence type="ECO:0000313" key="4">
    <source>
        <dbReference type="EMBL" id="MFC6633959.1"/>
    </source>
</evidence>
<accession>A0ABW1YMH3</accession>
<organism evidence="4 5">
    <name type="scientific">Microbulbifer taiwanensis</name>
    <dbReference type="NCBI Taxonomy" id="986746"/>
    <lineage>
        <taxon>Bacteria</taxon>
        <taxon>Pseudomonadati</taxon>
        <taxon>Pseudomonadota</taxon>
        <taxon>Gammaproteobacteria</taxon>
        <taxon>Cellvibrionales</taxon>
        <taxon>Microbulbiferaceae</taxon>
        <taxon>Microbulbifer</taxon>
    </lineage>
</organism>
<dbReference type="InterPro" id="IPR016181">
    <property type="entry name" value="Acyl_CoA_acyltransferase"/>
</dbReference>